<accession>A0A095IYT1</accession>
<dbReference type="EMBL" id="JQIM01000009">
    <property type="protein sequence ID" value="KGX11323.1"/>
    <property type="molecule type" value="Genomic_DNA"/>
</dbReference>
<keyword evidence="7" id="KW-0969">Cilium</keyword>
<keyword evidence="5" id="KW-0143">Chaperone</keyword>
<comment type="subcellular location">
    <subcellularLocation>
        <location evidence="1 6">Cytoplasm</location>
        <location evidence="1 6">Cytosol</location>
    </subcellularLocation>
</comment>
<dbReference type="GO" id="GO:0005829">
    <property type="term" value="C:cytosol"/>
    <property type="evidence" value="ECO:0007669"/>
    <property type="project" value="UniProtKB-SubCell"/>
</dbReference>
<dbReference type="InterPro" id="IPR003713">
    <property type="entry name" value="FliS"/>
</dbReference>
<protein>
    <recommendedName>
        <fullName evidence="6">Flagellar secretion chaperone FliS</fullName>
    </recommendedName>
</protein>
<evidence type="ECO:0000313" key="8">
    <source>
        <dbReference type="Proteomes" id="UP000030475"/>
    </source>
</evidence>
<dbReference type="OrthoDB" id="9792010at2"/>
<gene>
    <name evidence="7" type="primary">fliS</name>
    <name evidence="7" type="ORF">Y036_4970</name>
</gene>
<dbReference type="CDD" id="cd16098">
    <property type="entry name" value="FliS"/>
    <property type="match status" value="1"/>
</dbReference>
<evidence type="ECO:0000256" key="4">
    <source>
        <dbReference type="ARBA" id="ARBA00022795"/>
    </source>
</evidence>
<keyword evidence="3 6" id="KW-0963">Cytoplasm</keyword>
<dbReference type="PIRSF" id="PIRSF039090">
    <property type="entry name" value="Flis"/>
    <property type="match status" value="1"/>
</dbReference>
<dbReference type="PANTHER" id="PTHR34773:SF1">
    <property type="entry name" value="FLAGELLAR SECRETION CHAPERONE FLIS"/>
    <property type="match status" value="1"/>
</dbReference>
<dbReference type="Pfam" id="PF02561">
    <property type="entry name" value="FliS"/>
    <property type="match status" value="1"/>
</dbReference>
<sequence>MENIGYRSYHAANLESQIANASPIQLVLVLTDGLLDEIARARAHIVSRRIEAKGASIGRCIELLNGLASSLDMTAGSEVVTNLAALYDYCVRRLNVAGIELNVEPLDEAAHLIGVLREGWQGAQDGGL</sequence>
<keyword evidence="7" id="KW-0282">Flagellum</keyword>
<evidence type="ECO:0000256" key="1">
    <source>
        <dbReference type="ARBA" id="ARBA00004514"/>
    </source>
</evidence>
<comment type="similarity">
    <text evidence="2 6">Belongs to the FliS family.</text>
</comment>
<dbReference type="Gene3D" id="1.20.120.340">
    <property type="entry name" value="Flagellar protein FliS"/>
    <property type="match status" value="1"/>
</dbReference>
<dbReference type="GO" id="GO:0044780">
    <property type="term" value="P:bacterial-type flagellum assembly"/>
    <property type="evidence" value="ECO:0007669"/>
    <property type="project" value="InterPro"/>
</dbReference>
<organism evidence="7 8">
    <name type="scientific">Burkholderia pseudomallei</name>
    <name type="common">Pseudomonas pseudomallei</name>
    <dbReference type="NCBI Taxonomy" id="28450"/>
    <lineage>
        <taxon>Bacteria</taxon>
        <taxon>Pseudomonadati</taxon>
        <taxon>Pseudomonadota</taxon>
        <taxon>Betaproteobacteria</taxon>
        <taxon>Burkholderiales</taxon>
        <taxon>Burkholderiaceae</taxon>
        <taxon>Burkholderia</taxon>
        <taxon>pseudomallei group</taxon>
    </lineage>
</organism>
<dbReference type="Proteomes" id="UP000030475">
    <property type="component" value="Unassembled WGS sequence"/>
</dbReference>
<keyword evidence="4 6" id="KW-1005">Bacterial flagellum biogenesis</keyword>
<dbReference type="NCBIfam" id="TIGR00208">
    <property type="entry name" value="fliS"/>
    <property type="match status" value="1"/>
</dbReference>
<dbReference type="PANTHER" id="PTHR34773">
    <property type="entry name" value="FLAGELLAR SECRETION CHAPERONE FLIS"/>
    <property type="match status" value="1"/>
</dbReference>
<evidence type="ECO:0000256" key="2">
    <source>
        <dbReference type="ARBA" id="ARBA00008787"/>
    </source>
</evidence>
<dbReference type="AlphaFoldDB" id="A0A095IYT1"/>
<evidence type="ECO:0000313" key="7">
    <source>
        <dbReference type="EMBL" id="KGX11323.1"/>
    </source>
</evidence>
<dbReference type="RefSeq" id="WP_004523640.1">
    <property type="nucleotide sequence ID" value="NZ_CAUYGW010000007.1"/>
</dbReference>
<dbReference type="SUPFAM" id="SSF101116">
    <property type="entry name" value="Flagellar export chaperone FliS"/>
    <property type="match status" value="1"/>
</dbReference>
<reference evidence="7 8" key="1">
    <citation type="submission" date="2014-08" db="EMBL/GenBank/DDBJ databases">
        <authorList>
            <person name="Bunnell A."/>
            <person name="Chain P.S."/>
            <person name="Chertkov O."/>
            <person name="Currie B.J."/>
            <person name="Daligault H.E."/>
            <person name="Davenport K.W."/>
            <person name="Davis C."/>
            <person name="Gleasner C.D."/>
            <person name="Johnson S.L."/>
            <person name="Kaestli M."/>
            <person name="Koren S."/>
            <person name="Kunde Y.A."/>
            <person name="Mayo M."/>
            <person name="McMurry K.K."/>
            <person name="Price E.P."/>
            <person name="Reitenga K.G."/>
            <person name="Robison R."/>
            <person name="Rosovitz M.J."/>
            <person name="Sarovich D.S."/>
            <person name="Teshima H."/>
        </authorList>
    </citation>
    <scope>NUCLEOTIDE SEQUENCE [LARGE SCALE GENOMIC DNA]</scope>
    <source>
        <strain evidence="7 8">MSHR44</strain>
    </source>
</reference>
<evidence type="ECO:0000256" key="3">
    <source>
        <dbReference type="ARBA" id="ARBA00022490"/>
    </source>
</evidence>
<keyword evidence="7" id="KW-0966">Cell projection</keyword>
<comment type="caution">
    <text evidence="7">The sequence shown here is derived from an EMBL/GenBank/DDBJ whole genome shotgun (WGS) entry which is preliminary data.</text>
</comment>
<dbReference type="InterPro" id="IPR036584">
    <property type="entry name" value="FliS_sf"/>
</dbReference>
<evidence type="ECO:0000256" key="5">
    <source>
        <dbReference type="ARBA" id="ARBA00023186"/>
    </source>
</evidence>
<name>A0A095IYT1_BURPE</name>
<proteinExistence type="inferred from homology"/>
<evidence type="ECO:0000256" key="6">
    <source>
        <dbReference type="PIRNR" id="PIRNR039090"/>
    </source>
</evidence>